<protein>
    <recommendedName>
        <fullName evidence="3">AMP-dependent synthetase/ligase domain-containing protein</fullName>
    </recommendedName>
</protein>
<dbReference type="GO" id="GO:0005777">
    <property type="term" value="C:peroxisome"/>
    <property type="evidence" value="ECO:0007669"/>
    <property type="project" value="EnsemblFungi"/>
</dbReference>
<dbReference type="InterPro" id="IPR000873">
    <property type="entry name" value="AMP-dep_synth/lig_dom"/>
</dbReference>
<dbReference type="SUPFAM" id="SSF56801">
    <property type="entry name" value="Acetyl-CoA synthetase-like"/>
    <property type="match status" value="1"/>
</dbReference>
<dbReference type="Pfam" id="PF00501">
    <property type="entry name" value="AMP-binding"/>
    <property type="match status" value="1"/>
</dbReference>
<dbReference type="GO" id="GO:0005783">
    <property type="term" value="C:endoplasmic reticulum"/>
    <property type="evidence" value="ECO:0007669"/>
    <property type="project" value="TreeGrafter"/>
</dbReference>
<dbReference type="GO" id="GO:0042760">
    <property type="term" value="P:very long-chain fatty acid catabolic process"/>
    <property type="evidence" value="ECO:0007669"/>
    <property type="project" value="EnsemblFungi"/>
</dbReference>
<dbReference type="GO" id="GO:0015916">
    <property type="term" value="P:fatty-acyl-CoA transport"/>
    <property type="evidence" value="ECO:0007669"/>
    <property type="project" value="EnsemblFungi"/>
</dbReference>
<reference evidence="4 5" key="1">
    <citation type="journal article" date="2011" name="Proc. Natl. Acad. Sci. U.S.A.">
        <title>Evolutionary erosion of yeast sex chromosomes by mating-type switching accidents.</title>
        <authorList>
            <person name="Gordon J.L."/>
            <person name="Armisen D."/>
            <person name="Proux-Wera E."/>
            <person name="Oheigeartaigh S.S."/>
            <person name="Byrne K.P."/>
            <person name="Wolfe K.H."/>
        </authorList>
    </citation>
    <scope>NUCLEOTIDE SEQUENCE [LARGE SCALE GENOMIC DNA]</scope>
    <source>
        <strain evidence="5">ATCC MYA-139 / BCRC 22969 / CBS 8797 / CCRC 22969 / KCTC 17520 / NBRC 10181 / NCYC 3082</strain>
    </source>
</reference>
<organism evidence="4 5">
    <name type="scientific">Huiozyma naganishii (strain ATCC MYA-139 / BCRC 22969 / CBS 8797 / KCTC 17520 / NBRC 10181 / NCYC 3082 / Yp74L-3)</name>
    <name type="common">Yeast</name>
    <name type="synonym">Kazachstania naganishii</name>
    <dbReference type="NCBI Taxonomy" id="1071383"/>
    <lineage>
        <taxon>Eukaryota</taxon>
        <taxon>Fungi</taxon>
        <taxon>Dikarya</taxon>
        <taxon>Ascomycota</taxon>
        <taxon>Saccharomycotina</taxon>
        <taxon>Saccharomycetes</taxon>
        <taxon>Saccharomycetales</taxon>
        <taxon>Saccharomycetaceae</taxon>
        <taxon>Huiozyma</taxon>
    </lineage>
</organism>
<dbReference type="KEGG" id="kng:KNAG_0L00990"/>
<dbReference type="Gene3D" id="3.40.50.12780">
    <property type="entry name" value="N-terminal domain of ligase-like"/>
    <property type="match status" value="1"/>
</dbReference>
<dbReference type="OMA" id="WYHSIGL"/>
<dbReference type="GO" id="GO:0015910">
    <property type="term" value="P:long-chain fatty acid import into peroxisome"/>
    <property type="evidence" value="ECO:0007669"/>
    <property type="project" value="EnsemblFungi"/>
</dbReference>
<dbReference type="eggNOG" id="KOG1256">
    <property type="taxonomic scope" value="Eukaryota"/>
</dbReference>
<sequence>MAITESYAISDLIRDSPRFAGLRGKLLEFEPGSDEYLYALFDELPLNSYPTYKTFLKQQAVEVDNFDKSDHLSPVFRSSLSPKQLVTCVDSTLQSGFDHFMLSVKRWPSNDFLGVRPYDAVTDTWADHFEFQSYQEVARRSRAFGSGILSVVNTKRRQTLTNNDFIVAVLSHNTPQWVITDLACQSFSLPNTSLYETLGPQTSEYIMNLTESPVLVYSKNNLYNVLNFLPKLEFVNTLICMDYMDDSQVRYLNESLLNIKVNARGEQITFYSMEQVEKIGVMTNISLIPPRADSLYTISFTSGTTGLPKGVEITHQILTSGVAFGLSTFKIPSNKKDKQLYDLCFLPLAHIFQRMIVAYDISRGVGLGFLNKPDPTLLVENLKLLKPDSLALVPRILTRFEAGIKNNLSQSTLRNGVANNIIDAKAARFSTKGGTDHSIMNYLVYHRVLIQKIREGLGLSNTTYLVTGSAPISKETLLFLRSSLDTGVRQGYGLTESFAGICLSEPFERDAGSCGAIGITAECRLRDVPELNYYAKRDLKGELLLRGPQIFSKYYKNEEETAKAVDEHNWFATGDVGFIDPKGRLHIIDRVKNFFKLAHGEYIAPEKIENLYLSVCPYITQIFVYGDTLQNYLVGVLSIDVDSVRDFLGNSNPQIKSWEVETLVNKLNKDVTLRKSLLNSVNSCMEGLQGFEKLHNIYIGVDLLSVENGTVTPTLKIKRVQATAHFKRELERMYEEGSIIKTSKL</sequence>
<dbReference type="RefSeq" id="XP_022466966.1">
    <property type="nucleotide sequence ID" value="XM_022610695.1"/>
</dbReference>
<accession>J7SB41</accession>
<dbReference type="GO" id="GO:0005524">
    <property type="term" value="F:ATP binding"/>
    <property type="evidence" value="ECO:0007669"/>
    <property type="project" value="UniProtKB-KW"/>
</dbReference>
<evidence type="ECO:0000256" key="1">
    <source>
        <dbReference type="ARBA" id="ARBA00022741"/>
    </source>
</evidence>
<dbReference type="PROSITE" id="PS00455">
    <property type="entry name" value="AMP_BINDING"/>
    <property type="match status" value="1"/>
</dbReference>
<dbReference type="GO" id="GO:0004467">
    <property type="term" value="F:long-chain fatty acid-CoA ligase activity"/>
    <property type="evidence" value="ECO:0007669"/>
    <property type="project" value="EnsemblFungi"/>
</dbReference>
<dbReference type="Proteomes" id="UP000006310">
    <property type="component" value="Chromosome 12"/>
</dbReference>
<gene>
    <name evidence="4" type="primary">KNAG0L00990</name>
    <name evidence="4" type="ordered locus">KNAG_0L00990</name>
</gene>
<dbReference type="EMBL" id="HE978325">
    <property type="protein sequence ID" value="CCK72721.1"/>
    <property type="molecule type" value="Genomic_DNA"/>
</dbReference>
<dbReference type="GO" id="GO:0016020">
    <property type="term" value="C:membrane"/>
    <property type="evidence" value="ECO:0007669"/>
    <property type="project" value="TreeGrafter"/>
</dbReference>
<keyword evidence="1" id="KW-0547">Nucleotide-binding</keyword>
<dbReference type="GeneID" id="34528495"/>
<dbReference type="GO" id="GO:0031956">
    <property type="term" value="F:medium-chain fatty acid-CoA ligase activity"/>
    <property type="evidence" value="ECO:0007669"/>
    <property type="project" value="EnsemblFungi"/>
</dbReference>
<dbReference type="STRING" id="1071383.J7SB41"/>
<keyword evidence="5" id="KW-1185">Reference proteome</keyword>
<evidence type="ECO:0000256" key="2">
    <source>
        <dbReference type="ARBA" id="ARBA00022840"/>
    </source>
</evidence>
<evidence type="ECO:0000313" key="4">
    <source>
        <dbReference type="EMBL" id="CCK72721.1"/>
    </source>
</evidence>
<dbReference type="PANTHER" id="PTHR43272:SF33">
    <property type="entry name" value="AMP-BINDING DOMAIN-CONTAINING PROTEIN-RELATED"/>
    <property type="match status" value="1"/>
</dbReference>
<dbReference type="InterPro" id="IPR020845">
    <property type="entry name" value="AMP-binding_CS"/>
</dbReference>
<dbReference type="OrthoDB" id="1700726at2759"/>
<dbReference type="PANTHER" id="PTHR43272">
    <property type="entry name" value="LONG-CHAIN-FATTY-ACID--COA LIGASE"/>
    <property type="match status" value="1"/>
</dbReference>
<proteinExistence type="predicted"/>
<dbReference type="GO" id="GO:0006635">
    <property type="term" value="P:fatty acid beta-oxidation"/>
    <property type="evidence" value="ECO:0007669"/>
    <property type="project" value="EnsemblFungi"/>
</dbReference>
<evidence type="ECO:0000259" key="3">
    <source>
        <dbReference type="Pfam" id="PF00501"/>
    </source>
</evidence>
<evidence type="ECO:0000313" key="5">
    <source>
        <dbReference type="Proteomes" id="UP000006310"/>
    </source>
</evidence>
<name>J7SB41_HUIN7</name>
<reference evidence="5" key="2">
    <citation type="submission" date="2012-08" db="EMBL/GenBank/DDBJ databases">
        <title>Genome sequence of Kazachstania naganishii.</title>
        <authorList>
            <person name="Gordon J.L."/>
            <person name="Armisen D."/>
            <person name="Proux-Wera E."/>
            <person name="OhEigeartaigh S.S."/>
            <person name="Byrne K.P."/>
            <person name="Wolfe K.H."/>
        </authorList>
    </citation>
    <scope>NUCLEOTIDE SEQUENCE [LARGE SCALE GENOMIC DNA]</scope>
    <source>
        <strain evidence="5">ATCC MYA-139 / BCRC 22969 / CBS 8797 / CCRC 22969 / KCTC 17520 / NBRC 10181 / NCYC 3082</strain>
    </source>
</reference>
<dbReference type="AlphaFoldDB" id="J7SB41"/>
<dbReference type="GO" id="GO:0031957">
    <property type="term" value="F:very long-chain fatty acid-CoA ligase activity"/>
    <property type="evidence" value="ECO:0007669"/>
    <property type="project" value="EnsemblFungi"/>
</dbReference>
<dbReference type="HOGENOM" id="CLU_000022_45_4_1"/>
<feature type="domain" description="AMP-dependent synthetase/ligase" evidence="3">
    <location>
        <begin position="127"/>
        <end position="555"/>
    </location>
</feature>
<dbReference type="InterPro" id="IPR042099">
    <property type="entry name" value="ANL_N_sf"/>
</dbReference>
<keyword evidence="2" id="KW-0067">ATP-binding</keyword>